<proteinExistence type="predicted"/>
<organism evidence="1">
    <name type="scientific">Arundo donax</name>
    <name type="common">Giant reed</name>
    <name type="synonym">Donax arundinaceus</name>
    <dbReference type="NCBI Taxonomy" id="35708"/>
    <lineage>
        <taxon>Eukaryota</taxon>
        <taxon>Viridiplantae</taxon>
        <taxon>Streptophyta</taxon>
        <taxon>Embryophyta</taxon>
        <taxon>Tracheophyta</taxon>
        <taxon>Spermatophyta</taxon>
        <taxon>Magnoliopsida</taxon>
        <taxon>Liliopsida</taxon>
        <taxon>Poales</taxon>
        <taxon>Poaceae</taxon>
        <taxon>PACMAD clade</taxon>
        <taxon>Arundinoideae</taxon>
        <taxon>Arundineae</taxon>
        <taxon>Arundo</taxon>
    </lineage>
</organism>
<dbReference type="AlphaFoldDB" id="A0A0A8YJC8"/>
<protein>
    <submittedName>
        <fullName evidence="1">Uncharacterized protein</fullName>
    </submittedName>
</protein>
<accession>A0A0A8YJC8</accession>
<dbReference type="EMBL" id="GBRH01272262">
    <property type="protein sequence ID" value="JAD25633.1"/>
    <property type="molecule type" value="Transcribed_RNA"/>
</dbReference>
<evidence type="ECO:0000313" key="1">
    <source>
        <dbReference type="EMBL" id="JAD25633.1"/>
    </source>
</evidence>
<sequence>MSNKIQDPLNHVKKQHNFNTKNHKQVTQHTILKGLHTQSNKVNIIIDDIQNMVFMTSCHFFL</sequence>
<reference evidence="1" key="1">
    <citation type="submission" date="2014-09" db="EMBL/GenBank/DDBJ databases">
        <authorList>
            <person name="Magalhaes I.L.F."/>
            <person name="Oliveira U."/>
            <person name="Santos F.R."/>
            <person name="Vidigal T.H.D.A."/>
            <person name="Brescovit A.D."/>
            <person name="Santos A.J."/>
        </authorList>
    </citation>
    <scope>NUCLEOTIDE SEQUENCE</scope>
    <source>
        <tissue evidence="1">Shoot tissue taken approximately 20 cm above the soil surface</tissue>
    </source>
</reference>
<name>A0A0A8YJC8_ARUDO</name>
<reference evidence="1" key="2">
    <citation type="journal article" date="2015" name="Data Brief">
        <title>Shoot transcriptome of the giant reed, Arundo donax.</title>
        <authorList>
            <person name="Barrero R.A."/>
            <person name="Guerrero F.D."/>
            <person name="Moolhuijzen P."/>
            <person name="Goolsby J.A."/>
            <person name="Tidwell J."/>
            <person name="Bellgard S.E."/>
            <person name="Bellgard M.I."/>
        </authorList>
    </citation>
    <scope>NUCLEOTIDE SEQUENCE</scope>
    <source>
        <tissue evidence="1">Shoot tissue taken approximately 20 cm above the soil surface</tissue>
    </source>
</reference>